<name>A0A0C1L506_9BACT</name>
<evidence type="ECO:0000256" key="1">
    <source>
        <dbReference type="SAM" id="Phobius"/>
    </source>
</evidence>
<feature type="domain" description="Glycosyl transferase family 1" evidence="2">
    <location>
        <begin position="215"/>
        <end position="379"/>
    </location>
</feature>
<organism evidence="3 4">
    <name type="scientific">Flavihumibacter solisilvae</name>
    <dbReference type="NCBI Taxonomy" id="1349421"/>
    <lineage>
        <taxon>Bacteria</taxon>
        <taxon>Pseudomonadati</taxon>
        <taxon>Bacteroidota</taxon>
        <taxon>Chitinophagia</taxon>
        <taxon>Chitinophagales</taxon>
        <taxon>Chitinophagaceae</taxon>
        <taxon>Flavihumibacter</taxon>
    </lineage>
</organism>
<sequence>MQDRKYNMRVVHIGNVAKGKDGEIYCLKNYAAFYEELAGYISNPEVYAGFIEEGDMGFDFLNEQPISRQINFTLAPGNTPDTATGSFFLNNFRLIWRLLRFSGAKQHYFVFLPSPLGIFSAWVVMKLKRKKSLGIYIGGYYGREQQYETRKQGIKRVIKRFMSDRIDRYITSLVEKSDYTITSSYEYFEQFKMYGRIFLTPPLMNVGVTDLVPVEGSQQRSKFITYCGELRHAKGIIDLVNAFVVLSKEEKFSEYKLKIIGSGQALEELRNIVDSNGLGDRVVFCGQVKNALRLKQEIADSAFFVLPSYSEGFPRVAYECFTLGVPTILTPVGGIPFLVKDREHCLFCKPGDTTSIVEAMRDMVTDQQLRQKLAENARRLMSQNIFPRIQRDVSLANMIVNKVEQLNTA</sequence>
<feature type="transmembrane region" description="Helical" evidence="1">
    <location>
        <begin position="107"/>
        <end position="125"/>
    </location>
</feature>
<dbReference type="Gene3D" id="3.40.50.2000">
    <property type="entry name" value="Glycogen Phosphorylase B"/>
    <property type="match status" value="2"/>
</dbReference>
<dbReference type="SUPFAM" id="SSF53756">
    <property type="entry name" value="UDP-Glycosyltransferase/glycogen phosphorylase"/>
    <property type="match status" value="1"/>
</dbReference>
<dbReference type="Proteomes" id="UP000031408">
    <property type="component" value="Unassembled WGS sequence"/>
</dbReference>
<evidence type="ECO:0000313" key="3">
    <source>
        <dbReference type="EMBL" id="KIC94631.1"/>
    </source>
</evidence>
<keyword evidence="1" id="KW-0472">Membrane</keyword>
<reference evidence="3 4" key="1">
    <citation type="submission" date="2014-11" db="EMBL/GenBank/DDBJ databases">
        <title>Genome sequence of Flavihumibacter solisilvae 3-3.</title>
        <authorList>
            <person name="Zhou G."/>
            <person name="Li M."/>
            <person name="Wang G."/>
        </authorList>
    </citation>
    <scope>NUCLEOTIDE SEQUENCE [LARGE SCALE GENOMIC DNA]</scope>
    <source>
        <strain evidence="3 4">3-3</strain>
    </source>
</reference>
<accession>A0A0C1L506</accession>
<dbReference type="PANTHER" id="PTHR12526">
    <property type="entry name" value="GLYCOSYLTRANSFERASE"/>
    <property type="match status" value="1"/>
</dbReference>
<proteinExistence type="predicted"/>
<protein>
    <recommendedName>
        <fullName evidence="2">Glycosyl transferase family 1 domain-containing protein</fullName>
    </recommendedName>
</protein>
<dbReference type="CDD" id="cd03801">
    <property type="entry name" value="GT4_PimA-like"/>
    <property type="match status" value="1"/>
</dbReference>
<gene>
    <name evidence="3" type="ORF">OI18_11100</name>
</gene>
<dbReference type="AlphaFoldDB" id="A0A0C1L506"/>
<keyword evidence="1" id="KW-0812">Transmembrane</keyword>
<evidence type="ECO:0000313" key="4">
    <source>
        <dbReference type="Proteomes" id="UP000031408"/>
    </source>
</evidence>
<dbReference type="Pfam" id="PF00534">
    <property type="entry name" value="Glycos_transf_1"/>
    <property type="match status" value="1"/>
</dbReference>
<evidence type="ECO:0000259" key="2">
    <source>
        <dbReference type="Pfam" id="PF00534"/>
    </source>
</evidence>
<dbReference type="OrthoDB" id="9790710at2"/>
<dbReference type="GO" id="GO:0016757">
    <property type="term" value="F:glycosyltransferase activity"/>
    <property type="evidence" value="ECO:0007669"/>
    <property type="project" value="InterPro"/>
</dbReference>
<dbReference type="STRING" id="1349421.OI18_11100"/>
<comment type="caution">
    <text evidence="3">The sequence shown here is derived from an EMBL/GenBank/DDBJ whole genome shotgun (WGS) entry which is preliminary data.</text>
</comment>
<dbReference type="EMBL" id="JSVC01000011">
    <property type="protein sequence ID" value="KIC94631.1"/>
    <property type="molecule type" value="Genomic_DNA"/>
</dbReference>
<dbReference type="RefSeq" id="WP_039139870.1">
    <property type="nucleotide sequence ID" value="NZ_JSVC01000011.1"/>
</dbReference>
<dbReference type="InterPro" id="IPR001296">
    <property type="entry name" value="Glyco_trans_1"/>
</dbReference>
<keyword evidence="4" id="KW-1185">Reference proteome</keyword>
<keyword evidence="1" id="KW-1133">Transmembrane helix</keyword>